<evidence type="ECO:0000313" key="9">
    <source>
        <dbReference type="EMBL" id="EFB36556.1"/>
    </source>
</evidence>
<reference evidence="9" key="1">
    <citation type="submission" date="2009-11" db="EMBL/GenBank/DDBJ databases">
        <authorList>
            <person name="Weinstock G."/>
            <person name="Sodergren E."/>
            <person name="Clifton S."/>
            <person name="Fulton L."/>
            <person name="Fulton B."/>
            <person name="Courtney L."/>
            <person name="Fronick C."/>
            <person name="Harrison M."/>
            <person name="Strong C."/>
            <person name="Farmer C."/>
            <person name="Delahaunty K."/>
            <person name="Markovic C."/>
            <person name="Hall O."/>
            <person name="Minx P."/>
            <person name="Tomlinson C."/>
            <person name="Mitreva M."/>
            <person name="Nelson J."/>
            <person name="Hou S."/>
            <person name="Wollam A."/>
            <person name="Pepin K.H."/>
            <person name="Johnson M."/>
            <person name="Bhonagiri V."/>
            <person name="Nash W.E."/>
            <person name="Warren W."/>
            <person name="Chinwalla A."/>
            <person name="Mardis E.R."/>
            <person name="Wilson R.K."/>
        </authorList>
    </citation>
    <scope>NUCLEOTIDE SEQUENCE [LARGE SCALE GENOMIC DNA]</scope>
    <source>
        <strain evidence="9">DSM 18205</strain>
    </source>
</reference>
<dbReference type="CDD" id="cd03112">
    <property type="entry name" value="CobW-like"/>
    <property type="match status" value="1"/>
</dbReference>
<organism evidence="9 10">
    <name type="scientific">Segatella copri DSM 18205</name>
    <dbReference type="NCBI Taxonomy" id="537011"/>
    <lineage>
        <taxon>Bacteria</taxon>
        <taxon>Pseudomonadati</taxon>
        <taxon>Bacteroidota</taxon>
        <taxon>Bacteroidia</taxon>
        <taxon>Bacteroidales</taxon>
        <taxon>Prevotellaceae</taxon>
        <taxon>Segatella</taxon>
    </lineage>
</organism>
<dbReference type="InterPro" id="IPR027417">
    <property type="entry name" value="P-loop_NTPase"/>
</dbReference>
<keyword evidence="10" id="KW-1185">Reference proteome</keyword>
<evidence type="ECO:0000256" key="6">
    <source>
        <dbReference type="ARBA" id="ARBA00049117"/>
    </source>
</evidence>
<gene>
    <name evidence="9" type="ORF">PREVCOP_03934</name>
</gene>
<comment type="similarity">
    <text evidence="4">Belongs to the SIMIBI class G3E GTPase family. ZNG1 subfamily.</text>
</comment>
<feature type="compositionally biased region" description="Basic and acidic residues" evidence="7">
    <location>
        <begin position="326"/>
        <end position="338"/>
    </location>
</feature>
<name>D1P9P3_9BACT</name>
<evidence type="ECO:0000256" key="4">
    <source>
        <dbReference type="ARBA" id="ARBA00034320"/>
    </source>
</evidence>
<evidence type="ECO:0000256" key="7">
    <source>
        <dbReference type="SAM" id="MobiDB-lite"/>
    </source>
</evidence>
<dbReference type="PANTHER" id="PTHR43603:SF1">
    <property type="entry name" value="ZINC-REGULATED GTPASE METALLOPROTEIN ACTIVATOR 1"/>
    <property type="match status" value="1"/>
</dbReference>
<dbReference type="PANTHER" id="PTHR43603">
    <property type="entry name" value="COBW DOMAIN-CONTAINING PROTEIN DDB_G0274527"/>
    <property type="match status" value="1"/>
</dbReference>
<dbReference type="HOGENOM" id="CLU_017452_2_0_10"/>
<dbReference type="Gene3D" id="3.30.1220.10">
    <property type="entry name" value="CobW-like, C-terminal domain"/>
    <property type="match status" value="1"/>
</dbReference>
<dbReference type="InterPro" id="IPR011629">
    <property type="entry name" value="CobW-like_C"/>
</dbReference>
<dbReference type="PaxDb" id="537011-PREVCOP_03934"/>
<evidence type="ECO:0000256" key="1">
    <source>
        <dbReference type="ARBA" id="ARBA00022741"/>
    </source>
</evidence>
<dbReference type="EMBL" id="ACBX02000005">
    <property type="protein sequence ID" value="EFB36556.1"/>
    <property type="molecule type" value="Genomic_DNA"/>
</dbReference>
<accession>D1P9P3</accession>
<dbReference type="STRING" id="537011.PREVCOP_03934"/>
<comment type="function">
    <text evidence="5">Zinc chaperone that directly transfers zinc cofactor to target proteins, thereby activating them. Zinc is transferred from the CXCC motif in the GTPase domain to the zinc binding site in target proteins in a process requiring GTP hydrolysis.</text>
</comment>
<evidence type="ECO:0000256" key="5">
    <source>
        <dbReference type="ARBA" id="ARBA00045658"/>
    </source>
</evidence>
<dbReference type="Proteomes" id="UP000004477">
    <property type="component" value="Unassembled WGS sequence"/>
</dbReference>
<feature type="region of interest" description="Disordered" evidence="7">
    <location>
        <begin position="293"/>
        <end position="354"/>
    </location>
</feature>
<feature type="domain" description="CobW C-terminal" evidence="8">
    <location>
        <begin position="361"/>
        <end position="479"/>
    </location>
</feature>
<keyword evidence="2" id="KW-0378">Hydrolase</keyword>
<sequence length="480" mass="55340">MYEKRWQKNKVWHNLCSFAKPSDSQMTAARESSIISRLDLRSITLKYFNMNAKKEVPVLLLTGYLGSGKTTLLNKILANEKGIKFAVIVNDIGEVNIDAALIEKGGVVGQKDDSLVSLQNGCICCTLKMDLVEQLKEIVDMKRFDYIVIEASGICEPAPIAQTICSIPSLGPQYIENGILRLDSIVTVVDALRMKDEFSNGSDLMKKNIDEEDLASLVIQQIEFCNIILLNKAAEVEPKELEHLKQIIRAIQPKAEIFECNFGDVDLNLIVNTKKFDWETVSTSAGWIQEIESERNEEHEEDDEEEPHEHHHHHDEEDEHEHHHHDHDDHDHDHDVHEHHHHHHHDHDHDHEGGEVEEYGIGTFVYYRRKPFDLGLFDDFVARKWPRDVVRAKGICYFDDERDMCYVFEQAGKQKTVKQAGQWLATMPKDELDQVLMNNPQLQKEWDQELGDRMIKIVFIGQHIKEQKDAIIAELDKCLA</sequence>
<dbReference type="Gene3D" id="3.40.50.300">
    <property type="entry name" value="P-loop containing nucleotide triphosphate hydrolases"/>
    <property type="match status" value="1"/>
</dbReference>
<evidence type="ECO:0000259" key="8">
    <source>
        <dbReference type="SMART" id="SM00833"/>
    </source>
</evidence>
<comment type="catalytic activity">
    <reaction evidence="6">
        <text>GTP + H2O = GDP + phosphate + H(+)</text>
        <dbReference type="Rhea" id="RHEA:19669"/>
        <dbReference type="ChEBI" id="CHEBI:15377"/>
        <dbReference type="ChEBI" id="CHEBI:15378"/>
        <dbReference type="ChEBI" id="CHEBI:37565"/>
        <dbReference type="ChEBI" id="CHEBI:43474"/>
        <dbReference type="ChEBI" id="CHEBI:58189"/>
    </reaction>
    <physiologicalReaction direction="left-to-right" evidence="6">
        <dbReference type="Rhea" id="RHEA:19670"/>
    </physiologicalReaction>
</comment>
<comment type="caution">
    <text evidence="9">The sequence shown here is derived from an EMBL/GenBank/DDBJ whole genome shotgun (WGS) entry which is preliminary data.</text>
</comment>
<dbReference type="GO" id="GO:0000166">
    <property type="term" value="F:nucleotide binding"/>
    <property type="evidence" value="ECO:0007669"/>
    <property type="project" value="UniProtKB-KW"/>
</dbReference>
<evidence type="ECO:0000256" key="2">
    <source>
        <dbReference type="ARBA" id="ARBA00022801"/>
    </source>
</evidence>
<dbReference type="InterPro" id="IPR051927">
    <property type="entry name" value="Zn_Chap_cDPG_Synth"/>
</dbReference>
<dbReference type="SUPFAM" id="SSF90002">
    <property type="entry name" value="Hypothetical protein YjiA, C-terminal domain"/>
    <property type="match status" value="1"/>
</dbReference>
<dbReference type="InterPro" id="IPR036627">
    <property type="entry name" value="CobW-likC_sf"/>
</dbReference>
<protein>
    <submittedName>
        <fullName evidence="9">CobW/P47K family protein</fullName>
    </submittedName>
</protein>
<dbReference type="InterPro" id="IPR003495">
    <property type="entry name" value="CobW/HypB/UreG_nucleotide-bd"/>
</dbReference>
<proteinExistence type="inferred from homology"/>
<dbReference type="Pfam" id="PF02492">
    <property type="entry name" value="cobW"/>
    <property type="match status" value="1"/>
</dbReference>
<dbReference type="SMART" id="SM00833">
    <property type="entry name" value="CobW_C"/>
    <property type="match status" value="1"/>
</dbReference>
<evidence type="ECO:0000313" key="10">
    <source>
        <dbReference type="Proteomes" id="UP000004477"/>
    </source>
</evidence>
<evidence type="ECO:0000256" key="3">
    <source>
        <dbReference type="ARBA" id="ARBA00023186"/>
    </source>
</evidence>
<dbReference type="AlphaFoldDB" id="D1P9P3"/>
<dbReference type="GO" id="GO:0016787">
    <property type="term" value="F:hydrolase activity"/>
    <property type="evidence" value="ECO:0007669"/>
    <property type="project" value="UniProtKB-KW"/>
</dbReference>
<keyword evidence="3" id="KW-0143">Chaperone</keyword>
<dbReference type="SUPFAM" id="SSF52540">
    <property type="entry name" value="P-loop containing nucleoside triphosphate hydrolases"/>
    <property type="match status" value="1"/>
</dbReference>
<dbReference type="Pfam" id="PF07683">
    <property type="entry name" value="CobW_C"/>
    <property type="match status" value="1"/>
</dbReference>
<keyword evidence="1" id="KW-0547">Nucleotide-binding</keyword>